<feature type="transmembrane region" description="Helical" evidence="2">
    <location>
        <begin position="159"/>
        <end position="180"/>
    </location>
</feature>
<feature type="region of interest" description="Disordered" evidence="1">
    <location>
        <begin position="305"/>
        <end position="329"/>
    </location>
</feature>
<dbReference type="AlphaFoldDB" id="A0A0D2M6R6"/>
<feature type="transmembrane region" description="Helical" evidence="2">
    <location>
        <begin position="12"/>
        <end position="30"/>
    </location>
</feature>
<feature type="transmembrane region" description="Helical" evidence="2">
    <location>
        <begin position="231"/>
        <end position="251"/>
    </location>
</feature>
<keyword evidence="2" id="KW-1133">Transmembrane helix</keyword>
<reference evidence="5" key="1">
    <citation type="submission" date="2014-04" db="EMBL/GenBank/DDBJ databases">
        <title>Evolutionary Origins and Diversification of the Mycorrhizal Mutualists.</title>
        <authorList>
            <consortium name="DOE Joint Genome Institute"/>
            <consortium name="Mycorrhizal Genomics Consortium"/>
            <person name="Kohler A."/>
            <person name="Kuo A."/>
            <person name="Nagy L.G."/>
            <person name="Floudas D."/>
            <person name="Copeland A."/>
            <person name="Barry K.W."/>
            <person name="Cichocki N."/>
            <person name="Veneault-Fourrey C."/>
            <person name="LaButti K."/>
            <person name="Lindquist E.A."/>
            <person name="Lipzen A."/>
            <person name="Lundell T."/>
            <person name="Morin E."/>
            <person name="Murat C."/>
            <person name="Riley R."/>
            <person name="Ohm R."/>
            <person name="Sun H."/>
            <person name="Tunlid A."/>
            <person name="Henrissat B."/>
            <person name="Grigoriev I.V."/>
            <person name="Hibbett D.S."/>
            <person name="Martin F."/>
        </authorList>
    </citation>
    <scope>NUCLEOTIDE SEQUENCE [LARGE SCALE GENOMIC DNA]</scope>
    <source>
        <strain evidence="5">FD-334 SS-4</strain>
    </source>
</reference>
<name>A0A0D2M6R6_HYPSF</name>
<dbReference type="Proteomes" id="UP000054270">
    <property type="component" value="Unassembled WGS sequence"/>
</dbReference>
<dbReference type="OrthoDB" id="3341843at2759"/>
<keyword evidence="5" id="KW-1185">Reference proteome</keyword>
<feature type="transmembrane region" description="Helical" evidence="2">
    <location>
        <begin position="80"/>
        <end position="101"/>
    </location>
</feature>
<evidence type="ECO:0000256" key="2">
    <source>
        <dbReference type="SAM" id="Phobius"/>
    </source>
</evidence>
<protein>
    <recommendedName>
        <fullName evidence="3">DUF6533 domain-containing protein</fullName>
    </recommendedName>
</protein>
<feature type="domain" description="DUF6533" evidence="3">
    <location>
        <begin position="14"/>
        <end position="58"/>
    </location>
</feature>
<evidence type="ECO:0000256" key="1">
    <source>
        <dbReference type="SAM" id="MobiDB-lite"/>
    </source>
</evidence>
<evidence type="ECO:0000313" key="5">
    <source>
        <dbReference type="Proteomes" id="UP000054270"/>
    </source>
</evidence>
<feature type="transmembrane region" description="Helical" evidence="2">
    <location>
        <begin position="201"/>
        <end position="219"/>
    </location>
</feature>
<dbReference type="EMBL" id="KN817583">
    <property type="protein sequence ID" value="KJA18893.1"/>
    <property type="molecule type" value="Genomic_DNA"/>
</dbReference>
<dbReference type="InterPro" id="IPR045340">
    <property type="entry name" value="DUF6533"/>
</dbReference>
<organism evidence="4 5">
    <name type="scientific">Hypholoma sublateritium (strain FD-334 SS-4)</name>
    <dbReference type="NCBI Taxonomy" id="945553"/>
    <lineage>
        <taxon>Eukaryota</taxon>
        <taxon>Fungi</taxon>
        <taxon>Dikarya</taxon>
        <taxon>Basidiomycota</taxon>
        <taxon>Agaricomycotina</taxon>
        <taxon>Agaricomycetes</taxon>
        <taxon>Agaricomycetidae</taxon>
        <taxon>Agaricales</taxon>
        <taxon>Agaricineae</taxon>
        <taxon>Strophariaceae</taxon>
        <taxon>Hypholoma</taxon>
    </lineage>
</organism>
<gene>
    <name evidence="4" type="ORF">HYPSUDRAFT_69558</name>
</gene>
<evidence type="ECO:0000313" key="4">
    <source>
        <dbReference type="EMBL" id="KJA18893.1"/>
    </source>
</evidence>
<accession>A0A0D2M6R6</accession>
<sequence length="329" mass="37179">MYLYNDEYIFGSHVIVGSATILVYEVLTTLDDEINYIWMQPWTLGTFLFWANRYLPFVDVTLGMYVQFGANIGPDTCDKYYRGILWAVATGLFIAELIITLRTLAIWSHRRSILIFLSLMTLITSGAGIVGVVLENHSFQFEPPPLGGRGCKLIKSRRLIIIPYLTVAISETSVVCLTIIRALDHFRRLTRYSWVTRVYGYGLLFYIYLLLITAANIAIPFAAEEPRYKGYFAISQHVFHSIFCTRVIVLIQRRRWARRSLPHADDGSLSHAPGVNVPMTKVTVHQHTSAGAPYTTYSEGDVETAEYTTGGKESSAVASRAQPNLDWTQ</sequence>
<feature type="transmembrane region" description="Helical" evidence="2">
    <location>
        <begin position="42"/>
        <end position="68"/>
    </location>
</feature>
<feature type="transmembrane region" description="Helical" evidence="2">
    <location>
        <begin position="113"/>
        <end position="134"/>
    </location>
</feature>
<dbReference type="Pfam" id="PF20151">
    <property type="entry name" value="DUF6533"/>
    <property type="match status" value="1"/>
</dbReference>
<evidence type="ECO:0000259" key="3">
    <source>
        <dbReference type="Pfam" id="PF20151"/>
    </source>
</evidence>
<keyword evidence="2" id="KW-0472">Membrane</keyword>
<dbReference type="OMA" id="ICITAFQ"/>
<proteinExistence type="predicted"/>
<keyword evidence="2" id="KW-0812">Transmembrane</keyword>